<evidence type="ECO:0000313" key="3">
    <source>
        <dbReference type="Proteomes" id="UP000016088"/>
    </source>
</evidence>
<protein>
    <submittedName>
        <fullName evidence="2">Spore wall assembly protein</fullName>
    </submittedName>
</protein>
<dbReference type="InterPro" id="IPR006614">
    <property type="entry name" value="Peroxin/Ferlin"/>
</dbReference>
<dbReference type="PANTHER" id="PTHR23250:SF1">
    <property type="entry name" value="TECTONIN BETA-PROPELLER REPEAT-CONTAINING PROTEIN 1"/>
    <property type="match status" value="1"/>
</dbReference>
<dbReference type="AlphaFoldDB" id="S9Q358"/>
<dbReference type="SMART" id="SM00694">
    <property type="entry name" value="DysFC"/>
    <property type="match status" value="1"/>
</dbReference>
<reference evidence="2 3" key="1">
    <citation type="journal article" date="2011" name="Science">
        <title>Comparative functional genomics of the fission yeasts.</title>
        <authorList>
            <person name="Rhind N."/>
            <person name="Chen Z."/>
            <person name="Yassour M."/>
            <person name="Thompson D.A."/>
            <person name="Haas B.J."/>
            <person name="Habib N."/>
            <person name="Wapinski I."/>
            <person name="Roy S."/>
            <person name="Lin M.F."/>
            <person name="Heiman D.I."/>
            <person name="Young S.K."/>
            <person name="Furuya K."/>
            <person name="Guo Y."/>
            <person name="Pidoux A."/>
            <person name="Chen H.M."/>
            <person name="Robbertse B."/>
            <person name="Goldberg J.M."/>
            <person name="Aoki K."/>
            <person name="Bayne E.H."/>
            <person name="Berlin A.M."/>
            <person name="Desjardins C.A."/>
            <person name="Dobbs E."/>
            <person name="Dukaj L."/>
            <person name="Fan L."/>
            <person name="FitzGerald M.G."/>
            <person name="French C."/>
            <person name="Gujja S."/>
            <person name="Hansen K."/>
            <person name="Keifenheim D."/>
            <person name="Levin J.Z."/>
            <person name="Mosher R.A."/>
            <person name="Mueller C.A."/>
            <person name="Pfiffner J."/>
            <person name="Priest M."/>
            <person name="Russ C."/>
            <person name="Smialowska A."/>
            <person name="Swoboda P."/>
            <person name="Sykes S.M."/>
            <person name="Vaughn M."/>
            <person name="Vengrova S."/>
            <person name="Yoder R."/>
            <person name="Zeng Q."/>
            <person name="Allshire R."/>
            <person name="Baulcombe D."/>
            <person name="Birren B.W."/>
            <person name="Brown W."/>
            <person name="Ekwall K."/>
            <person name="Kellis M."/>
            <person name="Leatherwood J."/>
            <person name="Levin H."/>
            <person name="Margalit H."/>
            <person name="Martienssen R."/>
            <person name="Nieduszynski C.A."/>
            <person name="Spatafora J.W."/>
            <person name="Friedman N."/>
            <person name="Dalgaard J.Z."/>
            <person name="Baumann P."/>
            <person name="Niki H."/>
            <person name="Regev A."/>
            <person name="Nusbaum C."/>
        </authorList>
    </citation>
    <scope>NUCLEOTIDE SEQUENCE [LARGE SCALE GENOMIC DNA]</scope>
    <source>
        <strain evidence="3">yFS286</strain>
    </source>
</reference>
<feature type="domain" description="Peroxin/Ferlin" evidence="1">
    <location>
        <begin position="82"/>
        <end position="117"/>
    </location>
</feature>
<dbReference type="InterPro" id="IPR051513">
    <property type="entry name" value="Tectonin_beta-prop"/>
</dbReference>
<dbReference type="eggNOG" id="ENOG502S2MG">
    <property type="taxonomic scope" value="Eukaryota"/>
</dbReference>
<dbReference type="OrthoDB" id="72441at2759"/>
<evidence type="ECO:0000313" key="2">
    <source>
        <dbReference type="EMBL" id="EPX74532.1"/>
    </source>
</evidence>
<dbReference type="HOGENOM" id="CLU_028361_0_0_1"/>
<gene>
    <name evidence="2" type="ORF">SOCG_02015</name>
</gene>
<dbReference type="GO" id="GO:0016020">
    <property type="term" value="C:membrane"/>
    <property type="evidence" value="ECO:0007669"/>
    <property type="project" value="InterPro"/>
</dbReference>
<dbReference type="Proteomes" id="UP000016088">
    <property type="component" value="Unassembled WGS sequence"/>
</dbReference>
<dbReference type="PANTHER" id="PTHR23250">
    <property type="entry name" value="DYSFERLIN-RELATED"/>
    <property type="match status" value="1"/>
</dbReference>
<dbReference type="VEuPathDB" id="FungiDB:SOCG_02015"/>
<keyword evidence="3" id="KW-1185">Reference proteome</keyword>
<dbReference type="EMBL" id="KE503206">
    <property type="protein sequence ID" value="EPX74532.1"/>
    <property type="molecule type" value="Genomic_DNA"/>
</dbReference>
<dbReference type="OMA" id="WEWAWQR"/>
<accession>S9Q358</accession>
<proteinExistence type="predicted"/>
<dbReference type="RefSeq" id="XP_013015963.1">
    <property type="nucleotide sequence ID" value="XM_013160509.1"/>
</dbReference>
<organism evidence="2 3">
    <name type="scientific">Schizosaccharomyces octosporus (strain yFS286)</name>
    <name type="common">Fission yeast</name>
    <name type="synonym">Octosporomyces octosporus</name>
    <dbReference type="NCBI Taxonomy" id="483514"/>
    <lineage>
        <taxon>Eukaryota</taxon>
        <taxon>Fungi</taxon>
        <taxon>Dikarya</taxon>
        <taxon>Ascomycota</taxon>
        <taxon>Taphrinomycotina</taxon>
        <taxon>Schizosaccharomycetes</taxon>
        <taxon>Schizosaccharomycetales</taxon>
        <taxon>Schizosaccharomycetaceae</taxon>
        <taxon>Schizosaccharomyces</taxon>
    </lineage>
</organism>
<evidence type="ECO:0000259" key="1">
    <source>
        <dbReference type="SMART" id="SM00694"/>
    </source>
</evidence>
<sequence length="245" mass="28442">MDETDSFQQLDVLYENQRGITFCGAVYFSEKSLLNFDPAPWVDGNFKASPVNIRTATCPDPSWEWAWQRWYVDMNGDVDESGWQYGFSFGFSNWNGRPISLQSFVRRRRWIRQRKKTEYTRDDPRLMNDYFTISSSYVVPKNSIRPQHTGSLSAITDAEEEEIATIPSLLQSLQNCRIDREKLDTLLKFLRFAIAPDISYLLSIKERVLRSFVYESSCRQAKEMLNDVQTKRADLGQPNETGTPG</sequence>
<name>S9Q358_SCHOY</name>
<dbReference type="GeneID" id="25030993"/>